<dbReference type="InterPro" id="IPR036397">
    <property type="entry name" value="RNaseH_sf"/>
</dbReference>
<evidence type="ECO:0008006" key="3">
    <source>
        <dbReference type="Google" id="ProtNLM"/>
    </source>
</evidence>
<keyword evidence="2" id="KW-1185">Reference proteome</keyword>
<name>A0A1C7MX75_9FUNG</name>
<gene>
    <name evidence="1" type="ORF">A0J61_10922</name>
</gene>
<proteinExistence type="predicted"/>
<accession>A0A1C7MX75</accession>
<dbReference type="AlphaFoldDB" id="A0A1C7MX75"/>
<dbReference type="InParanoid" id="A0A1C7MX75"/>
<evidence type="ECO:0000313" key="1">
    <source>
        <dbReference type="EMBL" id="OBZ81029.1"/>
    </source>
</evidence>
<dbReference type="Gene3D" id="3.30.420.10">
    <property type="entry name" value="Ribonuclease H-like superfamily/Ribonuclease H"/>
    <property type="match status" value="1"/>
</dbReference>
<feature type="non-terminal residue" evidence="1">
    <location>
        <position position="1"/>
    </location>
</feature>
<protein>
    <recommendedName>
        <fullName evidence="3">Tc1-like transposase DDE domain-containing protein</fullName>
    </recommendedName>
</protein>
<comment type="caution">
    <text evidence="1">The sequence shown here is derived from an EMBL/GenBank/DDBJ whole genome shotgun (WGS) entry which is preliminary data.</text>
</comment>
<sequence length="187" mass="21035">KNYAGIAERTTQTWAKRIRTEPGWNIYEKQTNKSNRAKSQLQEPHILELFNNKPYTTTDEVVDSLTKALEGFTLKSSTVNSFISHECNLTIKRLQRQPKARSDPARIQASYDWVMKYDSSDMNFLRNCVFIDESGFDINMRPSYGRLASGAPAIASKPSAKAESHSILCAIATVGVVNIEVRVTSNE</sequence>
<reference evidence="1 2" key="1">
    <citation type="submission" date="2016-03" db="EMBL/GenBank/DDBJ databases">
        <title>Choanephora cucurbitarum.</title>
        <authorList>
            <person name="Min B."/>
            <person name="Park H."/>
            <person name="Park J.-H."/>
            <person name="Shin H.-D."/>
            <person name="Choi I.-G."/>
        </authorList>
    </citation>
    <scope>NUCLEOTIDE SEQUENCE [LARGE SCALE GENOMIC DNA]</scope>
    <source>
        <strain evidence="1 2">KUS-F28377</strain>
    </source>
</reference>
<dbReference type="GO" id="GO:0003676">
    <property type="term" value="F:nucleic acid binding"/>
    <property type="evidence" value="ECO:0007669"/>
    <property type="project" value="InterPro"/>
</dbReference>
<dbReference type="STRING" id="101091.A0A1C7MX75"/>
<dbReference type="Proteomes" id="UP000093000">
    <property type="component" value="Unassembled WGS sequence"/>
</dbReference>
<dbReference type="EMBL" id="LUGH01001514">
    <property type="protein sequence ID" value="OBZ81029.1"/>
    <property type="molecule type" value="Genomic_DNA"/>
</dbReference>
<feature type="non-terminal residue" evidence="1">
    <location>
        <position position="187"/>
    </location>
</feature>
<evidence type="ECO:0000313" key="2">
    <source>
        <dbReference type="Proteomes" id="UP000093000"/>
    </source>
</evidence>
<dbReference type="OrthoDB" id="2283132at2759"/>
<organism evidence="1 2">
    <name type="scientific">Choanephora cucurbitarum</name>
    <dbReference type="NCBI Taxonomy" id="101091"/>
    <lineage>
        <taxon>Eukaryota</taxon>
        <taxon>Fungi</taxon>
        <taxon>Fungi incertae sedis</taxon>
        <taxon>Mucoromycota</taxon>
        <taxon>Mucoromycotina</taxon>
        <taxon>Mucoromycetes</taxon>
        <taxon>Mucorales</taxon>
        <taxon>Mucorineae</taxon>
        <taxon>Choanephoraceae</taxon>
        <taxon>Choanephoroideae</taxon>
        <taxon>Choanephora</taxon>
    </lineage>
</organism>